<evidence type="ECO:0000256" key="6">
    <source>
        <dbReference type="ARBA" id="ARBA00023145"/>
    </source>
</evidence>
<dbReference type="InterPro" id="IPR001314">
    <property type="entry name" value="Peptidase_S1A"/>
</dbReference>
<dbReference type="PRINTS" id="PR00722">
    <property type="entry name" value="CHYMOTRYPSIN"/>
</dbReference>
<reference evidence="10" key="1">
    <citation type="submission" date="2020-11" db="EMBL/GenBank/DDBJ databases">
        <authorList>
            <person name="Tran Van P."/>
        </authorList>
    </citation>
    <scope>NUCLEOTIDE SEQUENCE</scope>
</reference>
<evidence type="ECO:0000256" key="2">
    <source>
        <dbReference type="ARBA" id="ARBA00022670"/>
    </source>
</evidence>
<dbReference type="PANTHER" id="PTHR24276">
    <property type="entry name" value="POLYSERASE-RELATED"/>
    <property type="match status" value="1"/>
</dbReference>
<keyword evidence="6" id="KW-0865">Zymogen</keyword>
<dbReference type="InterPro" id="IPR043504">
    <property type="entry name" value="Peptidase_S1_PA_chymotrypsin"/>
</dbReference>
<dbReference type="InterPro" id="IPR018114">
    <property type="entry name" value="TRYPSIN_HIS"/>
</dbReference>
<keyword evidence="11" id="KW-1185">Reference proteome</keyword>
<evidence type="ECO:0000256" key="1">
    <source>
        <dbReference type="ARBA" id="ARBA00007664"/>
    </source>
</evidence>
<evidence type="ECO:0000259" key="9">
    <source>
        <dbReference type="PROSITE" id="PS50240"/>
    </source>
</evidence>
<keyword evidence="7" id="KW-1015">Disulfide bond</keyword>
<evidence type="ECO:0000256" key="7">
    <source>
        <dbReference type="ARBA" id="ARBA00023157"/>
    </source>
</evidence>
<dbReference type="GO" id="GO:0006508">
    <property type="term" value="P:proteolysis"/>
    <property type="evidence" value="ECO:0007669"/>
    <property type="project" value="UniProtKB-KW"/>
</dbReference>
<evidence type="ECO:0000256" key="5">
    <source>
        <dbReference type="ARBA" id="ARBA00022825"/>
    </source>
</evidence>
<dbReference type="InterPro" id="IPR009003">
    <property type="entry name" value="Peptidase_S1_PA"/>
</dbReference>
<evidence type="ECO:0000313" key="11">
    <source>
        <dbReference type="Proteomes" id="UP000728032"/>
    </source>
</evidence>
<dbReference type="InterPro" id="IPR050430">
    <property type="entry name" value="Peptidase_S1"/>
</dbReference>
<dbReference type="GO" id="GO:0005576">
    <property type="term" value="C:extracellular region"/>
    <property type="evidence" value="ECO:0007669"/>
    <property type="project" value="UniProtKB-ARBA"/>
</dbReference>
<dbReference type="EMBL" id="CAJPVJ010005566">
    <property type="protein sequence ID" value="CAG2169647.1"/>
    <property type="molecule type" value="Genomic_DNA"/>
</dbReference>
<accession>A0A7R9M2Q3</accession>
<comment type="similarity">
    <text evidence="1">Belongs to the peptidase S1 family.</text>
</comment>
<dbReference type="EMBL" id="OC920391">
    <property type="protein sequence ID" value="CAD7652460.1"/>
    <property type="molecule type" value="Genomic_DNA"/>
</dbReference>
<feature type="domain" description="Peptidase S1" evidence="9">
    <location>
        <begin position="25"/>
        <end position="252"/>
    </location>
</feature>
<feature type="chain" id="PRO_5035680296" description="Peptidase S1 domain-containing protein" evidence="8">
    <location>
        <begin position="18"/>
        <end position="253"/>
    </location>
</feature>
<dbReference type="PANTHER" id="PTHR24276:SF91">
    <property type="entry name" value="AT26814P-RELATED"/>
    <property type="match status" value="1"/>
</dbReference>
<dbReference type="SUPFAM" id="SSF50494">
    <property type="entry name" value="Trypsin-like serine proteases"/>
    <property type="match status" value="1"/>
</dbReference>
<keyword evidence="3 8" id="KW-0732">Signal</keyword>
<feature type="signal peptide" evidence="8">
    <location>
        <begin position="1"/>
        <end position="17"/>
    </location>
</feature>
<keyword evidence="5" id="KW-0720">Serine protease</keyword>
<dbReference type="FunFam" id="2.40.10.10:FF:000077">
    <property type="entry name" value="Predicted protein"/>
    <property type="match status" value="1"/>
</dbReference>
<dbReference type="GO" id="GO:0004252">
    <property type="term" value="F:serine-type endopeptidase activity"/>
    <property type="evidence" value="ECO:0007669"/>
    <property type="project" value="InterPro"/>
</dbReference>
<gene>
    <name evidence="10" type="ORF">ONB1V03_LOCUS9121</name>
</gene>
<dbReference type="Pfam" id="PF00089">
    <property type="entry name" value="Trypsin"/>
    <property type="match status" value="1"/>
</dbReference>
<proteinExistence type="inferred from homology"/>
<organism evidence="10">
    <name type="scientific">Oppiella nova</name>
    <dbReference type="NCBI Taxonomy" id="334625"/>
    <lineage>
        <taxon>Eukaryota</taxon>
        <taxon>Metazoa</taxon>
        <taxon>Ecdysozoa</taxon>
        <taxon>Arthropoda</taxon>
        <taxon>Chelicerata</taxon>
        <taxon>Arachnida</taxon>
        <taxon>Acari</taxon>
        <taxon>Acariformes</taxon>
        <taxon>Sarcoptiformes</taxon>
        <taxon>Oribatida</taxon>
        <taxon>Brachypylina</taxon>
        <taxon>Oppioidea</taxon>
        <taxon>Oppiidae</taxon>
        <taxon>Oppiella</taxon>
    </lineage>
</organism>
<dbReference type="Gene3D" id="2.40.10.10">
    <property type="entry name" value="Trypsin-like serine proteases"/>
    <property type="match status" value="1"/>
</dbReference>
<evidence type="ECO:0000256" key="3">
    <source>
        <dbReference type="ARBA" id="ARBA00022729"/>
    </source>
</evidence>
<evidence type="ECO:0000256" key="8">
    <source>
        <dbReference type="SAM" id="SignalP"/>
    </source>
</evidence>
<dbReference type="InterPro" id="IPR001254">
    <property type="entry name" value="Trypsin_dom"/>
</dbReference>
<dbReference type="Proteomes" id="UP000728032">
    <property type="component" value="Unassembled WGS sequence"/>
</dbReference>
<sequence length="253" mass="26792">MLKIVSILLVLCAGTLADPVLKPQIIGGTDAKRGDNPHMCSLRSTAHGCGASIISAKWAVTAAHCVVGVSPSARTLRCGTILHASGGKDYKLTQIIIHPDYANPSQLNNDIALLQIEGEFDLGTQDSDVIKLPVQDSDLTADAVVTVTGWGRLRNGVNDFPATLQTVDVPVVGRAKCTEQNRNILPVTTAMFCAGLPEGGKDACQNDSGGPVKYNGELVGIVSWGNQCALPNYPGVYTRVAIFRNWIKQNTGV</sequence>
<dbReference type="PROSITE" id="PS00134">
    <property type="entry name" value="TRYPSIN_HIS"/>
    <property type="match status" value="1"/>
</dbReference>
<dbReference type="AlphaFoldDB" id="A0A7R9M2Q3"/>
<dbReference type="CDD" id="cd00190">
    <property type="entry name" value="Tryp_SPc"/>
    <property type="match status" value="1"/>
</dbReference>
<dbReference type="SMART" id="SM00020">
    <property type="entry name" value="Tryp_SPc"/>
    <property type="match status" value="1"/>
</dbReference>
<evidence type="ECO:0000256" key="4">
    <source>
        <dbReference type="ARBA" id="ARBA00022801"/>
    </source>
</evidence>
<keyword evidence="4" id="KW-0378">Hydrolase</keyword>
<keyword evidence="2" id="KW-0645">Protease</keyword>
<dbReference type="PROSITE" id="PS50240">
    <property type="entry name" value="TRYPSIN_DOM"/>
    <property type="match status" value="1"/>
</dbReference>
<dbReference type="OrthoDB" id="6514235at2759"/>
<evidence type="ECO:0000313" key="10">
    <source>
        <dbReference type="EMBL" id="CAD7652460.1"/>
    </source>
</evidence>
<name>A0A7R9M2Q3_9ACAR</name>
<protein>
    <recommendedName>
        <fullName evidence="9">Peptidase S1 domain-containing protein</fullName>
    </recommendedName>
</protein>